<dbReference type="STRING" id="1121898.GCA_000422725_01307"/>
<evidence type="ECO:0008006" key="3">
    <source>
        <dbReference type="Google" id="ProtNLM"/>
    </source>
</evidence>
<evidence type="ECO:0000313" key="1">
    <source>
        <dbReference type="EMBL" id="KGO92395.1"/>
    </source>
</evidence>
<dbReference type="OrthoDB" id="1362908at2"/>
<sequence length="111" mass="12466">MKLFVIDWSKDATTPLLDLCKQHPPHKVIGFELLDGTEAYRKTGILKPDAIVVNYAAKPSHGKQTADSIHKRKLTATIPIYFINGNEEDNELVSNIGICLSEEEFRDLLES</sequence>
<accession>A0A0A2MVY9</accession>
<name>A0A0A2MVY9_9FLAO</name>
<proteinExistence type="predicted"/>
<evidence type="ECO:0000313" key="2">
    <source>
        <dbReference type="Proteomes" id="UP000030111"/>
    </source>
</evidence>
<reference evidence="1 2" key="1">
    <citation type="submission" date="2013-09" db="EMBL/GenBank/DDBJ databases">
        <authorList>
            <person name="Zeng Z."/>
            <person name="Chen C."/>
        </authorList>
    </citation>
    <scope>NUCLEOTIDE SEQUENCE [LARGE SCALE GENOMIC DNA]</scope>
    <source>
        <strain evidence="1 2">WB 4.1-42</strain>
    </source>
</reference>
<gene>
    <name evidence="1" type="ORF">Q766_13100</name>
</gene>
<dbReference type="Proteomes" id="UP000030111">
    <property type="component" value="Unassembled WGS sequence"/>
</dbReference>
<dbReference type="AlphaFoldDB" id="A0A0A2MVY9"/>
<organism evidence="1 2">
    <name type="scientific">Flavobacterium subsaxonicum WB 4.1-42 = DSM 21790</name>
    <dbReference type="NCBI Taxonomy" id="1121898"/>
    <lineage>
        <taxon>Bacteria</taxon>
        <taxon>Pseudomonadati</taxon>
        <taxon>Bacteroidota</taxon>
        <taxon>Flavobacteriia</taxon>
        <taxon>Flavobacteriales</taxon>
        <taxon>Flavobacteriaceae</taxon>
        <taxon>Flavobacterium</taxon>
    </lineage>
</organism>
<dbReference type="RefSeq" id="WP_026990199.1">
    <property type="nucleotide sequence ID" value="NZ_AUGP01000017.1"/>
</dbReference>
<protein>
    <recommendedName>
        <fullName evidence="3">Response regulatory domain-containing protein</fullName>
    </recommendedName>
</protein>
<keyword evidence="2" id="KW-1185">Reference proteome</keyword>
<dbReference type="EMBL" id="JRLY01000010">
    <property type="protein sequence ID" value="KGO92395.1"/>
    <property type="molecule type" value="Genomic_DNA"/>
</dbReference>
<comment type="caution">
    <text evidence="1">The sequence shown here is derived from an EMBL/GenBank/DDBJ whole genome shotgun (WGS) entry which is preliminary data.</text>
</comment>